<dbReference type="Gene3D" id="3.80.10.10">
    <property type="entry name" value="Ribonuclease Inhibitor"/>
    <property type="match status" value="1"/>
</dbReference>
<dbReference type="SUPFAM" id="SSF52058">
    <property type="entry name" value="L domain-like"/>
    <property type="match status" value="1"/>
</dbReference>
<evidence type="ECO:0000256" key="1">
    <source>
        <dbReference type="ARBA" id="ARBA00022737"/>
    </source>
</evidence>
<gene>
    <name evidence="3" type="ORF">HAX54_011481</name>
</gene>
<evidence type="ECO:0000313" key="4">
    <source>
        <dbReference type="Proteomes" id="UP000823775"/>
    </source>
</evidence>
<keyword evidence="4" id="KW-1185">Reference proteome</keyword>
<dbReference type="PANTHER" id="PTHR15140:SF39">
    <property type="entry name" value="LATE BLIGHT RESISTANCE PROTEIN HOMOLOG R1B-14"/>
    <property type="match status" value="1"/>
</dbReference>
<accession>A0ABS8TK03</accession>
<keyword evidence="1" id="KW-0677">Repeat</keyword>
<dbReference type="InterPro" id="IPR032675">
    <property type="entry name" value="LRR_dom_sf"/>
</dbReference>
<name>A0ABS8TK03_DATST</name>
<protein>
    <recommendedName>
        <fullName evidence="2">Disease resistance R13L4/SHOC-2-like LRR domain-containing protein</fullName>
    </recommendedName>
</protein>
<dbReference type="EMBL" id="JACEIK010001654">
    <property type="protein sequence ID" value="MCD7471168.1"/>
    <property type="molecule type" value="Genomic_DNA"/>
</dbReference>
<dbReference type="PANTHER" id="PTHR15140">
    <property type="entry name" value="TUBULIN-SPECIFIC CHAPERONE E"/>
    <property type="match status" value="1"/>
</dbReference>
<comment type="caution">
    <text evidence="3">The sequence shown here is derived from an EMBL/GenBank/DDBJ whole genome shotgun (WGS) entry which is preliminary data.</text>
</comment>
<evidence type="ECO:0000259" key="2">
    <source>
        <dbReference type="Pfam" id="PF23598"/>
    </source>
</evidence>
<dbReference type="Proteomes" id="UP000823775">
    <property type="component" value="Unassembled WGS sequence"/>
</dbReference>
<dbReference type="Pfam" id="PF23598">
    <property type="entry name" value="LRR_14"/>
    <property type="match status" value="1"/>
</dbReference>
<dbReference type="InterPro" id="IPR055414">
    <property type="entry name" value="LRR_R13L4/SHOC2-like"/>
</dbReference>
<feature type="domain" description="Disease resistance R13L4/SHOC-2-like LRR" evidence="2">
    <location>
        <begin position="43"/>
        <end position="306"/>
    </location>
</feature>
<evidence type="ECO:0000313" key="3">
    <source>
        <dbReference type="EMBL" id="MCD7471168.1"/>
    </source>
</evidence>
<sequence>MSIYGGRDNLEAWGPSCSLVGSVFYRNEKGFPTIGQASHFFRNFKFLKVLDLEFIYIDSIPTELPYLRYFAGTMTREIVTSSIVNLANLEMLILRSSGRSFPLPIALLKIGKLRHLQTYFETYFTSHVAEELLIDNSSKYYEWETLSTLCFSRAKDMEVMLRKAPNLRKLKCSLNDYSKSFPALDFLTKLETVKVYSRRLPFGRDAYIFPSNLKKLTLSYAKLGGRDESNIAMLPNLQVLKLKCIEFYNKEWEVNNDECSFPKLKVLKIVYCYWFDKWNVSDDAFPCLERLVLFGCKRLEEIPSHFEDKPCLKSIEVKSCKESVVQSAMDIQEVQVDYMQNCGFKVFINQ</sequence>
<reference evidence="3 4" key="1">
    <citation type="journal article" date="2021" name="BMC Genomics">
        <title>Datura genome reveals duplications of psychoactive alkaloid biosynthetic genes and high mutation rate following tissue culture.</title>
        <authorList>
            <person name="Rajewski A."/>
            <person name="Carter-House D."/>
            <person name="Stajich J."/>
            <person name="Litt A."/>
        </authorList>
    </citation>
    <scope>NUCLEOTIDE SEQUENCE [LARGE SCALE GENOMIC DNA]</scope>
    <source>
        <strain evidence="3">AR-01</strain>
    </source>
</reference>
<organism evidence="3 4">
    <name type="scientific">Datura stramonium</name>
    <name type="common">Jimsonweed</name>
    <name type="synonym">Common thornapple</name>
    <dbReference type="NCBI Taxonomy" id="4076"/>
    <lineage>
        <taxon>Eukaryota</taxon>
        <taxon>Viridiplantae</taxon>
        <taxon>Streptophyta</taxon>
        <taxon>Embryophyta</taxon>
        <taxon>Tracheophyta</taxon>
        <taxon>Spermatophyta</taxon>
        <taxon>Magnoliopsida</taxon>
        <taxon>eudicotyledons</taxon>
        <taxon>Gunneridae</taxon>
        <taxon>Pentapetalae</taxon>
        <taxon>asterids</taxon>
        <taxon>lamiids</taxon>
        <taxon>Solanales</taxon>
        <taxon>Solanaceae</taxon>
        <taxon>Solanoideae</taxon>
        <taxon>Datureae</taxon>
        <taxon>Datura</taxon>
    </lineage>
</organism>
<proteinExistence type="predicted"/>